<sequence>MPQIREQDVRDFLPVLNQEMPLVEIITRLRQAHFISQLAHESSSFRRLEENLNYSKTALERVFGKYFPTPALAEQYQRKPEAIANIVYANRMGNGDEASGDGWRYRGRGLIQLTGKNNYQAASEYCGIDFIREPERIASDPACAVKAACWFWRSRFLNRYADIDDIKIVTKKINGGYHGLKDRMKYLTKAKEAFNYTRS</sequence>
<dbReference type="AlphaFoldDB" id="A0A853I6D6"/>
<accession>A0A853I6D6</accession>
<evidence type="ECO:0000313" key="3">
    <source>
        <dbReference type="Proteomes" id="UP000569732"/>
    </source>
</evidence>
<keyword evidence="2" id="KW-0378">Hydrolase</keyword>
<gene>
    <name evidence="2" type="ORF">H0A36_03840</name>
</gene>
<organism evidence="2 3">
    <name type="scientific">Spartinivicinus marinus</name>
    <dbReference type="NCBI Taxonomy" id="2994442"/>
    <lineage>
        <taxon>Bacteria</taxon>
        <taxon>Pseudomonadati</taxon>
        <taxon>Pseudomonadota</taxon>
        <taxon>Gammaproteobacteria</taxon>
        <taxon>Oceanospirillales</taxon>
        <taxon>Zooshikellaceae</taxon>
        <taxon>Spartinivicinus</taxon>
    </lineage>
</organism>
<comment type="caution">
    <text evidence="2">The sequence shown here is derived from an EMBL/GenBank/DDBJ whole genome shotgun (WGS) entry which is preliminary data.</text>
</comment>
<dbReference type="EMBL" id="JACCKB010000003">
    <property type="protein sequence ID" value="NYZ65127.1"/>
    <property type="molecule type" value="Genomic_DNA"/>
</dbReference>
<protein>
    <submittedName>
        <fullName evidence="2">Glycoside hydrolase family 19 protein</fullName>
    </submittedName>
</protein>
<evidence type="ECO:0000259" key="1">
    <source>
        <dbReference type="Pfam" id="PF00182"/>
    </source>
</evidence>
<dbReference type="InterPro" id="IPR000726">
    <property type="entry name" value="Glyco_hydro_19_cat"/>
</dbReference>
<dbReference type="GO" id="GO:0004568">
    <property type="term" value="F:chitinase activity"/>
    <property type="evidence" value="ECO:0007669"/>
    <property type="project" value="InterPro"/>
</dbReference>
<dbReference type="SUPFAM" id="SSF53955">
    <property type="entry name" value="Lysozyme-like"/>
    <property type="match status" value="1"/>
</dbReference>
<dbReference type="InterPro" id="IPR052354">
    <property type="entry name" value="Cell_Wall_Dynamics_Protein"/>
</dbReference>
<keyword evidence="3" id="KW-1185">Reference proteome</keyword>
<evidence type="ECO:0000313" key="2">
    <source>
        <dbReference type="EMBL" id="NYZ65127.1"/>
    </source>
</evidence>
<dbReference type="PANTHER" id="PTHR34408">
    <property type="entry name" value="FAMILY PROTEIN, PUTATIVE-RELATED"/>
    <property type="match status" value="1"/>
</dbReference>
<proteinExistence type="predicted"/>
<dbReference type="InterPro" id="IPR023346">
    <property type="entry name" value="Lysozyme-like_dom_sf"/>
</dbReference>
<dbReference type="PANTHER" id="PTHR34408:SF1">
    <property type="entry name" value="GLYCOSYL HYDROLASE FAMILY 19 DOMAIN-CONTAINING PROTEIN HI_1415"/>
    <property type="match status" value="1"/>
</dbReference>
<dbReference type="Proteomes" id="UP000569732">
    <property type="component" value="Unassembled WGS sequence"/>
</dbReference>
<name>A0A853I6D6_9GAMM</name>
<feature type="domain" description="Glycoside hydrolase family 19 catalytic" evidence="1">
    <location>
        <begin position="100"/>
        <end position="155"/>
    </location>
</feature>
<reference evidence="2 3" key="1">
    <citation type="submission" date="2020-07" db="EMBL/GenBank/DDBJ databases">
        <title>Endozoicomonas sp. nov., isolated from sediment.</title>
        <authorList>
            <person name="Gu T."/>
        </authorList>
    </citation>
    <scope>NUCLEOTIDE SEQUENCE [LARGE SCALE GENOMIC DNA]</scope>
    <source>
        <strain evidence="2 3">SM1973</strain>
    </source>
</reference>
<dbReference type="GO" id="GO:0016998">
    <property type="term" value="P:cell wall macromolecule catabolic process"/>
    <property type="evidence" value="ECO:0007669"/>
    <property type="project" value="InterPro"/>
</dbReference>
<dbReference type="Pfam" id="PF00182">
    <property type="entry name" value="Glyco_hydro_19"/>
    <property type="match status" value="1"/>
</dbReference>
<dbReference type="GO" id="GO:0006032">
    <property type="term" value="P:chitin catabolic process"/>
    <property type="evidence" value="ECO:0007669"/>
    <property type="project" value="InterPro"/>
</dbReference>
<dbReference type="Gene3D" id="1.10.530.10">
    <property type="match status" value="1"/>
</dbReference>